<proteinExistence type="inferred from homology"/>
<feature type="binding site" evidence="15">
    <location>
        <position position="101"/>
    </location>
    <ligand>
        <name>NADPH</name>
        <dbReference type="ChEBI" id="CHEBI:57783"/>
    </ligand>
</feature>
<organism evidence="19">
    <name type="scientific">Christensenella massiliensis</name>
    <dbReference type="NCBI Taxonomy" id="1805714"/>
    <lineage>
        <taxon>Bacteria</taxon>
        <taxon>Bacillati</taxon>
        <taxon>Bacillota</taxon>
        <taxon>Clostridia</taxon>
        <taxon>Christensenellales</taxon>
        <taxon>Christensenellaceae</taxon>
        <taxon>Christensenella</taxon>
    </lineage>
</organism>
<comment type="catalytic activity">
    <reaction evidence="13">
        <text>L-homoserine + NADP(+) = L-aspartate 4-semialdehyde + NADPH + H(+)</text>
        <dbReference type="Rhea" id="RHEA:15761"/>
        <dbReference type="ChEBI" id="CHEBI:15378"/>
        <dbReference type="ChEBI" id="CHEBI:57476"/>
        <dbReference type="ChEBI" id="CHEBI:57783"/>
        <dbReference type="ChEBI" id="CHEBI:58349"/>
        <dbReference type="ChEBI" id="CHEBI:537519"/>
        <dbReference type="EC" id="1.1.1.3"/>
    </reaction>
    <physiologicalReaction direction="right-to-left" evidence="13">
        <dbReference type="Rhea" id="RHEA:15763"/>
    </physiologicalReaction>
</comment>
<sequence length="425" mass="46356">MKDIKIAILGMGTVGGGIYQLIEQEQKNIEHKDGIRLTVKKTLALSYAVDVPEEKKAKDIDEIVNDPEISIVAEVMGGQHPAKEFILKALEAGKTVVSANKDMISQNWPDLEAAAKRSGAGFYFEAAVGGGIPILRALNDSMQANSIREVYGIVNGTTNYILTKMDDEGRDFSDVLKEAQALGYAEANPESDVEGYDARYKLSILASMAFHARVPVDKIYCEGITKLTKADIAIGRELGYVVKLLAIGKKDADGSIEVRVHPTMIPKEHALANIKGSFNAIFIDGSAVGEMMWYGKGAGDFPTASALVSDMVYAVHNAGHPRYATFDNRYEADQVKFNNDWITEYFIRTDVQDKPGVLAKIAGIFGKHDVSIESVIQKGAKPGEESAPLILVTHKAHEQDLRDAVKEIQELEAVVGTVNCIRVEK</sequence>
<evidence type="ECO:0000256" key="16">
    <source>
        <dbReference type="RuleBase" id="RU000579"/>
    </source>
</evidence>
<dbReference type="InterPro" id="IPR002912">
    <property type="entry name" value="ACT_dom"/>
</dbReference>
<keyword evidence="7 16" id="KW-0028">Amino-acid biosynthesis</keyword>
<dbReference type="InterPro" id="IPR016204">
    <property type="entry name" value="HDH"/>
</dbReference>
<evidence type="ECO:0000256" key="7">
    <source>
        <dbReference type="ARBA" id="ARBA00022605"/>
    </source>
</evidence>
<keyword evidence="12 16" id="KW-0486">Methionine biosynthesis</keyword>
<dbReference type="GO" id="GO:0004412">
    <property type="term" value="F:homoserine dehydrogenase activity"/>
    <property type="evidence" value="ECO:0007669"/>
    <property type="project" value="UniProtKB-EC"/>
</dbReference>
<evidence type="ECO:0000256" key="6">
    <source>
        <dbReference type="ARBA" id="ARBA00013376"/>
    </source>
</evidence>
<dbReference type="EMBL" id="CP117826">
    <property type="protein sequence ID" value="XCC63318.1"/>
    <property type="molecule type" value="Genomic_DNA"/>
</dbReference>
<dbReference type="AlphaFoldDB" id="A0AAU8AAQ9"/>
<feature type="domain" description="ACT" evidence="18">
    <location>
        <begin position="346"/>
        <end position="422"/>
    </location>
</feature>
<gene>
    <name evidence="19" type="ORF">PUP29_05230</name>
</gene>
<dbReference type="InterPro" id="IPR005106">
    <property type="entry name" value="Asp/hSer_DH_NAD-bd"/>
</dbReference>
<dbReference type="FunFam" id="3.30.360.10:FF:000005">
    <property type="entry name" value="Homoserine dehydrogenase"/>
    <property type="match status" value="1"/>
</dbReference>
<keyword evidence="11" id="KW-0915">Sodium</keyword>
<evidence type="ECO:0000256" key="14">
    <source>
        <dbReference type="PIRSR" id="PIRSR000098-1"/>
    </source>
</evidence>
<evidence type="ECO:0000256" key="15">
    <source>
        <dbReference type="PIRSR" id="PIRSR000098-2"/>
    </source>
</evidence>
<dbReference type="PROSITE" id="PS01042">
    <property type="entry name" value="HOMOSER_DHGENASE"/>
    <property type="match status" value="1"/>
</dbReference>
<dbReference type="InterPro" id="IPR001342">
    <property type="entry name" value="HDH_cat"/>
</dbReference>
<dbReference type="GO" id="GO:0009088">
    <property type="term" value="P:threonine biosynthetic process"/>
    <property type="evidence" value="ECO:0007669"/>
    <property type="project" value="UniProtKB-KW"/>
</dbReference>
<feature type="binding site" evidence="15">
    <location>
        <begin position="9"/>
        <end position="16"/>
    </location>
    <ligand>
        <name>NADP(+)</name>
        <dbReference type="ChEBI" id="CHEBI:58349"/>
    </ligand>
</feature>
<evidence type="ECO:0000313" key="19">
    <source>
        <dbReference type="EMBL" id="XCC63318.1"/>
    </source>
</evidence>
<dbReference type="RefSeq" id="WP_079546816.1">
    <property type="nucleotide sequence ID" value="NZ_CP117826.1"/>
</dbReference>
<reference evidence="19" key="1">
    <citation type="submission" date="2023-02" db="EMBL/GenBank/DDBJ databases">
        <title>Gut commensal Christensenella minuta modulates host metabolism via a new class of secondary bile acids.</title>
        <authorList>
            <person name="Liu C."/>
        </authorList>
    </citation>
    <scope>NUCLEOTIDE SEQUENCE</scope>
    <source>
        <strain evidence="19">CA70</strain>
    </source>
</reference>
<protein>
    <recommendedName>
        <fullName evidence="6 16">Homoserine dehydrogenase</fullName>
        <ecNumber evidence="5 16">1.1.1.3</ecNumber>
    </recommendedName>
</protein>
<evidence type="ECO:0000256" key="4">
    <source>
        <dbReference type="ARBA" id="ARBA00006753"/>
    </source>
</evidence>
<comment type="cofactor">
    <cofactor evidence="1">
        <name>a metal cation</name>
        <dbReference type="ChEBI" id="CHEBI:25213"/>
    </cofactor>
</comment>
<evidence type="ECO:0000256" key="2">
    <source>
        <dbReference type="ARBA" id="ARBA00005056"/>
    </source>
</evidence>
<feature type="active site" description="Proton donor" evidence="14">
    <location>
        <position position="201"/>
    </location>
</feature>
<evidence type="ECO:0000256" key="3">
    <source>
        <dbReference type="ARBA" id="ARBA00005062"/>
    </source>
</evidence>
<evidence type="ECO:0000256" key="8">
    <source>
        <dbReference type="ARBA" id="ARBA00022697"/>
    </source>
</evidence>
<dbReference type="GO" id="GO:0009086">
    <property type="term" value="P:methionine biosynthetic process"/>
    <property type="evidence" value="ECO:0007669"/>
    <property type="project" value="UniProtKB-KW"/>
</dbReference>
<evidence type="ECO:0000256" key="13">
    <source>
        <dbReference type="ARBA" id="ARBA00048841"/>
    </source>
</evidence>
<evidence type="ECO:0000256" key="11">
    <source>
        <dbReference type="ARBA" id="ARBA00023053"/>
    </source>
</evidence>
<dbReference type="SUPFAM" id="SSF55347">
    <property type="entry name" value="Glyceraldehyde-3-phosphate dehydrogenase-like, C-terminal domain"/>
    <property type="match status" value="1"/>
</dbReference>
<evidence type="ECO:0000259" key="18">
    <source>
        <dbReference type="PROSITE" id="PS51671"/>
    </source>
</evidence>
<dbReference type="NCBIfam" id="NF004976">
    <property type="entry name" value="PRK06349.1"/>
    <property type="match status" value="1"/>
</dbReference>
<dbReference type="PANTHER" id="PTHR43331">
    <property type="entry name" value="HOMOSERINE DEHYDROGENASE"/>
    <property type="match status" value="1"/>
</dbReference>
<dbReference type="Gene3D" id="3.30.360.10">
    <property type="entry name" value="Dihydrodipicolinate Reductase, domain 2"/>
    <property type="match status" value="1"/>
</dbReference>
<comment type="similarity">
    <text evidence="4 17">Belongs to the homoserine dehydrogenase family.</text>
</comment>
<dbReference type="CDD" id="cd04881">
    <property type="entry name" value="ACT_HSDH-Hom"/>
    <property type="match status" value="1"/>
</dbReference>
<name>A0AAU8AAQ9_9FIRM</name>
<dbReference type="Pfam" id="PF00742">
    <property type="entry name" value="Homoserine_dh"/>
    <property type="match status" value="1"/>
</dbReference>
<evidence type="ECO:0000256" key="1">
    <source>
        <dbReference type="ARBA" id="ARBA00001920"/>
    </source>
</evidence>
<feature type="binding site" evidence="15">
    <location>
        <position position="186"/>
    </location>
    <ligand>
        <name>L-homoserine</name>
        <dbReference type="ChEBI" id="CHEBI:57476"/>
    </ligand>
</feature>
<comment type="pathway">
    <text evidence="2 16">Amino-acid biosynthesis; L-threonine biosynthesis; L-threonine from L-aspartate: step 3/5.</text>
</comment>
<dbReference type="SUPFAM" id="SSF51735">
    <property type="entry name" value="NAD(P)-binding Rossmann-fold domains"/>
    <property type="match status" value="1"/>
</dbReference>
<keyword evidence="8 16" id="KW-0791">Threonine biosynthesis</keyword>
<keyword evidence="10 16" id="KW-0560">Oxidoreductase</keyword>
<evidence type="ECO:0000256" key="12">
    <source>
        <dbReference type="ARBA" id="ARBA00023167"/>
    </source>
</evidence>
<dbReference type="Gene3D" id="3.40.50.720">
    <property type="entry name" value="NAD(P)-binding Rossmann-like Domain"/>
    <property type="match status" value="1"/>
</dbReference>
<dbReference type="PROSITE" id="PS51671">
    <property type="entry name" value="ACT"/>
    <property type="match status" value="1"/>
</dbReference>
<dbReference type="FunFam" id="3.30.70.260:FF:000030">
    <property type="entry name" value="Homoserine dehydrogenase"/>
    <property type="match status" value="1"/>
</dbReference>
<evidence type="ECO:0000256" key="17">
    <source>
        <dbReference type="RuleBase" id="RU004171"/>
    </source>
</evidence>
<dbReference type="SUPFAM" id="SSF55021">
    <property type="entry name" value="ACT-like"/>
    <property type="match status" value="1"/>
</dbReference>
<keyword evidence="9 15" id="KW-0521">NADP</keyword>
<dbReference type="InterPro" id="IPR045865">
    <property type="entry name" value="ACT-like_dom_sf"/>
</dbReference>
<evidence type="ECO:0000256" key="5">
    <source>
        <dbReference type="ARBA" id="ARBA00013213"/>
    </source>
</evidence>
<dbReference type="InterPro" id="IPR019811">
    <property type="entry name" value="HDH_CS"/>
</dbReference>
<comment type="pathway">
    <text evidence="3 16">Amino-acid biosynthesis; L-methionine biosynthesis via de novo pathway; L-homoserine from L-aspartate: step 3/3.</text>
</comment>
<dbReference type="Pfam" id="PF01842">
    <property type="entry name" value="ACT"/>
    <property type="match status" value="1"/>
</dbReference>
<dbReference type="Pfam" id="PF03447">
    <property type="entry name" value="NAD_binding_3"/>
    <property type="match status" value="1"/>
</dbReference>
<dbReference type="EC" id="1.1.1.3" evidence="5 16"/>
<dbReference type="PANTHER" id="PTHR43331:SF1">
    <property type="entry name" value="HOMOSERINE DEHYDROGENASE"/>
    <property type="match status" value="1"/>
</dbReference>
<evidence type="ECO:0000256" key="9">
    <source>
        <dbReference type="ARBA" id="ARBA00022857"/>
    </source>
</evidence>
<dbReference type="PIRSF" id="PIRSF000098">
    <property type="entry name" value="Homoser_dehydrog"/>
    <property type="match status" value="1"/>
</dbReference>
<accession>A0AAU8AAQ9</accession>
<dbReference type="Gene3D" id="3.30.70.260">
    <property type="match status" value="1"/>
</dbReference>
<dbReference type="GO" id="GO:0050661">
    <property type="term" value="F:NADP binding"/>
    <property type="evidence" value="ECO:0007669"/>
    <property type="project" value="InterPro"/>
</dbReference>
<dbReference type="InterPro" id="IPR036291">
    <property type="entry name" value="NAD(P)-bd_dom_sf"/>
</dbReference>
<evidence type="ECO:0000256" key="10">
    <source>
        <dbReference type="ARBA" id="ARBA00023002"/>
    </source>
</evidence>